<keyword evidence="5 6" id="KW-0472">Membrane</keyword>
<dbReference type="STRING" id="1090615.SAMN04515671_4082"/>
<dbReference type="InterPro" id="IPR037185">
    <property type="entry name" value="EmrE-like"/>
</dbReference>
<dbReference type="Pfam" id="PF00892">
    <property type="entry name" value="EamA"/>
    <property type="match status" value="2"/>
</dbReference>
<name>A0A1H0SFY6_9ACTN</name>
<dbReference type="SUPFAM" id="SSF103481">
    <property type="entry name" value="Multidrug resistance efflux transporter EmrE"/>
    <property type="match status" value="2"/>
</dbReference>
<organism evidence="8 9">
    <name type="scientific">Nakamurella panacisegetis</name>
    <dbReference type="NCBI Taxonomy" id="1090615"/>
    <lineage>
        <taxon>Bacteria</taxon>
        <taxon>Bacillati</taxon>
        <taxon>Actinomycetota</taxon>
        <taxon>Actinomycetes</taxon>
        <taxon>Nakamurellales</taxon>
        <taxon>Nakamurellaceae</taxon>
        <taxon>Nakamurella</taxon>
    </lineage>
</organism>
<proteinExistence type="inferred from homology"/>
<feature type="transmembrane region" description="Helical" evidence="6">
    <location>
        <begin position="229"/>
        <end position="253"/>
    </location>
</feature>
<feature type="transmembrane region" description="Helical" evidence="6">
    <location>
        <begin position="175"/>
        <end position="194"/>
    </location>
</feature>
<evidence type="ECO:0000313" key="8">
    <source>
        <dbReference type="EMBL" id="SDP40610.1"/>
    </source>
</evidence>
<evidence type="ECO:0000313" key="9">
    <source>
        <dbReference type="Proteomes" id="UP000198741"/>
    </source>
</evidence>
<dbReference type="EMBL" id="LT629710">
    <property type="protein sequence ID" value="SDP40610.1"/>
    <property type="molecule type" value="Genomic_DNA"/>
</dbReference>
<dbReference type="PANTHER" id="PTHR32322:SF2">
    <property type="entry name" value="EAMA DOMAIN-CONTAINING PROTEIN"/>
    <property type="match status" value="1"/>
</dbReference>
<evidence type="ECO:0000256" key="1">
    <source>
        <dbReference type="ARBA" id="ARBA00004141"/>
    </source>
</evidence>
<feature type="domain" description="EamA" evidence="7">
    <location>
        <begin position="23"/>
        <end position="159"/>
    </location>
</feature>
<sequence length="319" mass="32048">MFNPLVVLSAARTRTTTAIGHRLGLVQISLAAALWGTTGVVVRKLHESSDLGPVAIGFYRLLAAAALLLIASGPTLRRSLRGLASHPWSLVGAGVGLGIYQVLYFISVADVGVGVATVVSLGIAPIITTVIEAVRTRRRPGVRTVLVVTAAVLGLGLVALASSGGATAAAPRPGLGLLAAVGSGVSYALTTIVSRHAAQGISAVVMATTSTVIGTITLLPMALISGAGFVVTGAAVSLILYLGAATTVLAYALFYAGLRSTPSSVASVLTLIEPLTATVLAVVLLAEPLPMLTVVGGVLLLSAVCVLYLAPAAARPDPR</sequence>
<comment type="similarity">
    <text evidence="2">Belongs to the EamA transporter family.</text>
</comment>
<keyword evidence="3 6" id="KW-0812">Transmembrane</keyword>
<gene>
    <name evidence="8" type="ORF">SAMN04515671_4082</name>
</gene>
<feature type="transmembrane region" description="Helical" evidence="6">
    <location>
        <begin position="265"/>
        <end position="285"/>
    </location>
</feature>
<dbReference type="OrthoDB" id="4937919at2"/>
<evidence type="ECO:0000256" key="2">
    <source>
        <dbReference type="ARBA" id="ARBA00007362"/>
    </source>
</evidence>
<comment type="subcellular location">
    <subcellularLocation>
        <location evidence="1">Membrane</location>
        <topology evidence="1">Multi-pass membrane protein</topology>
    </subcellularLocation>
</comment>
<feature type="transmembrane region" description="Helical" evidence="6">
    <location>
        <begin position="146"/>
        <end position="169"/>
    </location>
</feature>
<feature type="domain" description="EamA" evidence="7">
    <location>
        <begin position="175"/>
        <end position="308"/>
    </location>
</feature>
<evidence type="ECO:0000256" key="6">
    <source>
        <dbReference type="SAM" id="Phobius"/>
    </source>
</evidence>
<dbReference type="RefSeq" id="WP_090479711.1">
    <property type="nucleotide sequence ID" value="NZ_LT629710.1"/>
</dbReference>
<evidence type="ECO:0000259" key="7">
    <source>
        <dbReference type="Pfam" id="PF00892"/>
    </source>
</evidence>
<feature type="transmembrane region" description="Helical" evidence="6">
    <location>
        <begin position="88"/>
        <end position="107"/>
    </location>
</feature>
<feature type="transmembrane region" description="Helical" evidence="6">
    <location>
        <begin position="113"/>
        <end position="134"/>
    </location>
</feature>
<evidence type="ECO:0000256" key="3">
    <source>
        <dbReference type="ARBA" id="ARBA00022692"/>
    </source>
</evidence>
<dbReference type="InterPro" id="IPR000620">
    <property type="entry name" value="EamA_dom"/>
</dbReference>
<dbReference type="AlphaFoldDB" id="A0A1H0SFY6"/>
<keyword evidence="4 6" id="KW-1133">Transmembrane helix</keyword>
<dbReference type="InterPro" id="IPR050638">
    <property type="entry name" value="AA-Vitamin_Transporters"/>
</dbReference>
<feature type="transmembrane region" description="Helical" evidence="6">
    <location>
        <begin position="54"/>
        <end position="76"/>
    </location>
</feature>
<evidence type="ECO:0000256" key="4">
    <source>
        <dbReference type="ARBA" id="ARBA00022989"/>
    </source>
</evidence>
<feature type="transmembrane region" description="Helical" evidence="6">
    <location>
        <begin position="201"/>
        <end position="223"/>
    </location>
</feature>
<feature type="transmembrane region" description="Helical" evidence="6">
    <location>
        <begin position="291"/>
        <end position="310"/>
    </location>
</feature>
<reference evidence="8 9" key="1">
    <citation type="submission" date="2016-10" db="EMBL/GenBank/DDBJ databases">
        <authorList>
            <person name="de Groot N.N."/>
        </authorList>
    </citation>
    <scope>NUCLEOTIDE SEQUENCE [LARGE SCALE GENOMIC DNA]</scope>
    <source>
        <strain evidence="9">P4-7,KCTC 19426,CECT 7604</strain>
    </source>
</reference>
<keyword evidence="9" id="KW-1185">Reference proteome</keyword>
<feature type="transmembrane region" description="Helical" evidence="6">
    <location>
        <begin position="23"/>
        <end position="42"/>
    </location>
</feature>
<dbReference type="PANTHER" id="PTHR32322">
    <property type="entry name" value="INNER MEMBRANE TRANSPORTER"/>
    <property type="match status" value="1"/>
</dbReference>
<dbReference type="Proteomes" id="UP000198741">
    <property type="component" value="Chromosome I"/>
</dbReference>
<accession>A0A1H0SFY6</accession>
<evidence type="ECO:0000256" key="5">
    <source>
        <dbReference type="ARBA" id="ARBA00023136"/>
    </source>
</evidence>
<protein>
    <submittedName>
        <fullName evidence="8">Drug/metabolite transporter, DME family</fullName>
    </submittedName>
</protein>
<dbReference type="GO" id="GO:0016020">
    <property type="term" value="C:membrane"/>
    <property type="evidence" value="ECO:0007669"/>
    <property type="project" value="UniProtKB-SubCell"/>
</dbReference>